<feature type="domain" description="Glucodextranase-like C-terminal" evidence="3">
    <location>
        <begin position="29"/>
        <end position="254"/>
    </location>
</feature>
<dbReference type="CDD" id="cd09626">
    <property type="entry name" value="DOMON_glucodextranase_like"/>
    <property type="match status" value="1"/>
</dbReference>
<dbReference type="RefSeq" id="WP_013277302.1">
    <property type="nucleotide sequence ID" value="NC_014378.1"/>
</dbReference>
<dbReference type="STRING" id="574087.Acear_0307"/>
<proteinExistence type="predicted"/>
<evidence type="ECO:0000256" key="2">
    <source>
        <dbReference type="SAM" id="SignalP"/>
    </source>
</evidence>
<feature type="signal peptide" evidence="2">
    <location>
        <begin position="1"/>
        <end position="24"/>
    </location>
</feature>
<dbReference type="AlphaFoldDB" id="D9QU63"/>
<gene>
    <name evidence="4" type="ordered locus">Acear_0307</name>
</gene>
<evidence type="ECO:0000313" key="4">
    <source>
        <dbReference type="EMBL" id="ADL11856.1"/>
    </source>
</evidence>
<protein>
    <recommendedName>
        <fullName evidence="3">Glucodextranase-like C-terminal domain-containing protein</fullName>
    </recommendedName>
</protein>
<feature type="transmembrane region" description="Helical" evidence="1">
    <location>
        <begin position="265"/>
        <end position="284"/>
    </location>
</feature>
<feature type="chain" id="PRO_5039293046" description="Glucodextranase-like C-terminal domain-containing protein" evidence="2">
    <location>
        <begin position="25"/>
        <end position="291"/>
    </location>
</feature>
<keyword evidence="5" id="KW-1185">Reference proteome</keyword>
<dbReference type="InterPro" id="IPR019248">
    <property type="entry name" value="Glucodextran_C"/>
</dbReference>
<keyword evidence="1" id="KW-0472">Membrane</keyword>
<name>D9QU63_ACEAZ</name>
<dbReference type="HOGENOM" id="CLU_077116_0_0_9"/>
<evidence type="ECO:0000313" key="5">
    <source>
        <dbReference type="Proteomes" id="UP000001661"/>
    </source>
</evidence>
<keyword evidence="2" id="KW-0732">Signal</keyword>
<dbReference type="eggNOG" id="COG4945">
    <property type="taxonomic scope" value="Bacteria"/>
</dbReference>
<dbReference type="Gene3D" id="2.60.40.1190">
    <property type="match status" value="1"/>
</dbReference>
<dbReference type="EMBL" id="CP002105">
    <property type="protein sequence ID" value="ADL11856.1"/>
    <property type="molecule type" value="Genomic_DNA"/>
</dbReference>
<sequence>MVERKVKLLIGLMLILLISASAVTAQEALFDMEDPEGDDYGPGTYVYPTSEQFAPFEGLFDLRRVRVEERESDYSFRFKFGTVTNPWHAPYGFSHQLIQVYIDNQDSGATTVFKKGANVKFSKESSWNKLIKITGWNIKVFDYQDDLSQETEPVVDAEAKVLEDKQTIQARIPKELIGSLDSARYYVLIGSLDGFSYDNYRPVIEEVDDWKFGGGTDTQYNPNVLDILVPEDKSQKEILSGYDVEEEELATLYPVGNESIMSSKFLLTVIMLVVIIVAVIIVRYRKRIFNK</sequence>
<keyword evidence="1" id="KW-1133">Transmembrane helix</keyword>
<dbReference type="KEGG" id="aar:Acear_0307"/>
<dbReference type="Pfam" id="PF09985">
    <property type="entry name" value="Glucodextran_C"/>
    <property type="match status" value="1"/>
</dbReference>
<reference evidence="4 5" key="1">
    <citation type="journal article" date="2010" name="Stand. Genomic Sci.">
        <title>Complete genome sequence of Acetohalobium arabaticum type strain (Z-7288).</title>
        <authorList>
            <person name="Sikorski J."/>
            <person name="Lapidus A."/>
            <person name="Chertkov O."/>
            <person name="Lucas S."/>
            <person name="Copeland A."/>
            <person name="Glavina Del Rio T."/>
            <person name="Nolan M."/>
            <person name="Tice H."/>
            <person name="Cheng J.F."/>
            <person name="Han C."/>
            <person name="Brambilla E."/>
            <person name="Pitluck S."/>
            <person name="Liolios K."/>
            <person name="Ivanova N."/>
            <person name="Mavromatis K."/>
            <person name="Mikhailova N."/>
            <person name="Pati A."/>
            <person name="Bruce D."/>
            <person name="Detter C."/>
            <person name="Tapia R."/>
            <person name="Goodwin L."/>
            <person name="Chen A."/>
            <person name="Palaniappan K."/>
            <person name="Land M."/>
            <person name="Hauser L."/>
            <person name="Chang Y.J."/>
            <person name="Jeffries C.D."/>
            <person name="Rohde M."/>
            <person name="Goker M."/>
            <person name="Spring S."/>
            <person name="Woyke T."/>
            <person name="Bristow J."/>
            <person name="Eisen J.A."/>
            <person name="Markowitz V."/>
            <person name="Hugenholtz P."/>
            <person name="Kyrpides N.C."/>
            <person name="Klenk H.P."/>
        </authorList>
    </citation>
    <scope>NUCLEOTIDE SEQUENCE [LARGE SCALE GENOMIC DNA]</scope>
    <source>
        <strain evidence="5">ATCC 49924 / DSM 5501 / Z-7288</strain>
    </source>
</reference>
<accession>D9QU63</accession>
<organism evidence="4 5">
    <name type="scientific">Acetohalobium arabaticum (strain ATCC 49924 / DSM 5501 / Z-7288)</name>
    <dbReference type="NCBI Taxonomy" id="574087"/>
    <lineage>
        <taxon>Bacteria</taxon>
        <taxon>Bacillati</taxon>
        <taxon>Bacillota</taxon>
        <taxon>Clostridia</taxon>
        <taxon>Halanaerobiales</taxon>
        <taxon>Halobacteroidaceae</taxon>
        <taxon>Acetohalobium</taxon>
    </lineage>
</organism>
<evidence type="ECO:0000259" key="3">
    <source>
        <dbReference type="Pfam" id="PF09985"/>
    </source>
</evidence>
<evidence type="ECO:0000256" key="1">
    <source>
        <dbReference type="SAM" id="Phobius"/>
    </source>
</evidence>
<dbReference type="Proteomes" id="UP000001661">
    <property type="component" value="Chromosome"/>
</dbReference>
<keyword evidence="1" id="KW-0812">Transmembrane</keyword>
<dbReference type="SUPFAM" id="SSF49344">
    <property type="entry name" value="CBD9-like"/>
    <property type="match status" value="1"/>
</dbReference>